<organism evidence="1 2">
    <name type="scientific">Paracoccus yeei</name>
    <dbReference type="NCBI Taxonomy" id="147645"/>
    <lineage>
        <taxon>Bacteria</taxon>
        <taxon>Pseudomonadati</taxon>
        <taxon>Pseudomonadota</taxon>
        <taxon>Alphaproteobacteria</taxon>
        <taxon>Rhodobacterales</taxon>
        <taxon>Paracoccaceae</taxon>
        <taxon>Paracoccus</taxon>
    </lineage>
</organism>
<accession>A0A2D2C760</accession>
<sequence>MVDRAKDLHDPLGFLVHQHDLVMNDTIFLTRRRGSETAGGRTLERTTITDAVAHTQRLAPIGGVLGSRVTGRRLGRAGLVLAAVDLGWRRRCFALVALGLARSILGWRRRAVAVVLPAFRSRAIGAVIGHSCLAGGQGRRRDRGQHEKATHCISHLFYCLNRRGRAGNDTGAGEFSGLQRVAEIPVCALRQAGDRNR</sequence>
<evidence type="ECO:0000313" key="1">
    <source>
        <dbReference type="EMBL" id="ATQ58307.1"/>
    </source>
</evidence>
<evidence type="ECO:0000313" key="2">
    <source>
        <dbReference type="Proteomes" id="UP000229314"/>
    </source>
</evidence>
<protein>
    <submittedName>
        <fullName evidence="1">Uncharacterized protein</fullName>
    </submittedName>
</protein>
<geneLocation type="plasmid" evidence="2">
    <name>ptt13-3</name>
</geneLocation>
<gene>
    <name evidence="1" type="ORF">PYTT13_21035</name>
</gene>
<dbReference type="Proteomes" id="UP000229314">
    <property type="component" value="Plasmid pTT13-3"/>
</dbReference>
<dbReference type="AlphaFoldDB" id="A0A2D2C760"/>
<proteinExistence type="predicted"/>
<dbReference type="EMBL" id="CP024425">
    <property type="protein sequence ID" value="ATQ58307.1"/>
    <property type="molecule type" value="Genomic_DNA"/>
</dbReference>
<reference evidence="1 2" key="1">
    <citation type="submission" date="2017-10" db="EMBL/GenBank/DDBJ databases">
        <title>Complete genome sequence of Paracoccus yeei TT13 isolated from human skin.</title>
        <authorList>
            <person name="Lee K."/>
            <person name="Lim J.Y."/>
            <person name="Hwang I."/>
        </authorList>
    </citation>
    <scope>NUCLEOTIDE SEQUENCE [LARGE SCALE GENOMIC DNA]</scope>
    <source>
        <strain evidence="1 2">TT13</strain>
        <plasmid evidence="2">Plasmid ptt13-3</plasmid>
    </source>
</reference>
<name>A0A2D2C760_9RHOB</name>
<keyword evidence="1" id="KW-0614">Plasmid</keyword>